<dbReference type="OrthoDB" id="3257429at2759"/>
<keyword evidence="2" id="KW-0812">Transmembrane</keyword>
<keyword evidence="3" id="KW-0732">Signal</keyword>
<evidence type="ECO:0000313" key="4">
    <source>
        <dbReference type="EMBL" id="KAF7288725.1"/>
    </source>
</evidence>
<gene>
    <name evidence="4" type="ORF">HMN09_01378500</name>
</gene>
<organism evidence="4 5">
    <name type="scientific">Mycena chlorophos</name>
    <name type="common">Agaric fungus</name>
    <name type="synonym">Agaricus chlorophos</name>
    <dbReference type="NCBI Taxonomy" id="658473"/>
    <lineage>
        <taxon>Eukaryota</taxon>
        <taxon>Fungi</taxon>
        <taxon>Dikarya</taxon>
        <taxon>Basidiomycota</taxon>
        <taxon>Agaricomycotina</taxon>
        <taxon>Agaricomycetes</taxon>
        <taxon>Agaricomycetidae</taxon>
        <taxon>Agaricales</taxon>
        <taxon>Marasmiineae</taxon>
        <taxon>Mycenaceae</taxon>
        <taxon>Mycena</taxon>
    </lineage>
</organism>
<feature type="compositionally biased region" description="Low complexity" evidence="1">
    <location>
        <begin position="152"/>
        <end position="167"/>
    </location>
</feature>
<keyword evidence="5" id="KW-1185">Reference proteome</keyword>
<protein>
    <submittedName>
        <fullName evidence="4">Protein kinase domain-containing protein</fullName>
    </submittedName>
</protein>
<comment type="caution">
    <text evidence="4">The sequence shown here is derived from an EMBL/GenBank/DDBJ whole genome shotgun (WGS) entry which is preliminary data.</text>
</comment>
<keyword evidence="2" id="KW-1133">Transmembrane helix</keyword>
<proteinExistence type="predicted"/>
<reference evidence="4" key="1">
    <citation type="submission" date="2020-05" db="EMBL/GenBank/DDBJ databases">
        <title>Mycena genomes resolve the evolution of fungal bioluminescence.</title>
        <authorList>
            <person name="Tsai I.J."/>
        </authorList>
    </citation>
    <scope>NUCLEOTIDE SEQUENCE</scope>
    <source>
        <strain evidence="4">110903Hualien_Pintung</strain>
    </source>
</reference>
<sequence>MQLLAPLLELFILASLTAAQTTTTTDAQGNTIVEVITTDPLGNPTTQILQTLAAGAAGAATTTTATVTDAAGASIVVVEAISTDVDGDTLTQTLQTLQTLQAAAGGPTTTTVVDGAGDTVVEVIANGATQTISTITDDSNPAGPGGGGGPVGQPATTPAQATAGAPTPYTYTTTNAAGDTIQVLATFTPSLATTVIPSQTFSATILNYSQYLASYATQIQTQQAAAGRTNAAGTLIWSGWTLLAAVSGLWVVLS</sequence>
<feature type="transmembrane region" description="Helical" evidence="2">
    <location>
        <begin position="235"/>
        <end position="253"/>
    </location>
</feature>
<keyword evidence="4" id="KW-0418">Kinase</keyword>
<accession>A0A8H6RVT0</accession>
<dbReference type="GO" id="GO:0016301">
    <property type="term" value="F:kinase activity"/>
    <property type="evidence" value="ECO:0007669"/>
    <property type="project" value="UniProtKB-KW"/>
</dbReference>
<dbReference type="EMBL" id="JACAZE010000032">
    <property type="protein sequence ID" value="KAF7288725.1"/>
    <property type="molecule type" value="Genomic_DNA"/>
</dbReference>
<dbReference type="Proteomes" id="UP000613580">
    <property type="component" value="Unassembled WGS sequence"/>
</dbReference>
<evidence type="ECO:0000256" key="2">
    <source>
        <dbReference type="SAM" id="Phobius"/>
    </source>
</evidence>
<feature type="signal peptide" evidence="3">
    <location>
        <begin position="1"/>
        <end position="19"/>
    </location>
</feature>
<dbReference type="AlphaFoldDB" id="A0A8H6RVT0"/>
<evidence type="ECO:0000256" key="1">
    <source>
        <dbReference type="SAM" id="MobiDB-lite"/>
    </source>
</evidence>
<feature type="chain" id="PRO_5034704543" evidence="3">
    <location>
        <begin position="20"/>
        <end position="254"/>
    </location>
</feature>
<name>A0A8H6RVT0_MYCCL</name>
<feature type="region of interest" description="Disordered" evidence="1">
    <location>
        <begin position="133"/>
        <end position="167"/>
    </location>
</feature>
<keyword evidence="2" id="KW-0472">Membrane</keyword>
<evidence type="ECO:0000256" key="3">
    <source>
        <dbReference type="SAM" id="SignalP"/>
    </source>
</evidence>
<evidence type="ECO:0000313" key="5">
    <source>
        <dbReference type="Proteomes" id="UP000613580"/>
    </source>
</evidence>
<keyword evidence="4" id="KW-0808">Transferase</keyword>